<evidence type="ECO:0000256" key="4">
    <source>
        <dbReference type="ARBA" id="ARBA00022692"/>
    </source>
</evidence>
<keyword evidence="9" id="KW-0645">Protease</keyword>
<keyword evidence="3" id="KW-1134">Transmembrane beta strand</keyword>
<keyword evidence="10" id="KW-1185">Reference proteome</keyword>
<name>A0A239DXH1_9BACT</name>
<evidence type="ECO:0000256" key="1">
    <source>
        <dbReference type="ARBA" id="ARBA00004571"/>
    </source>
</evidence>
<keyword evidence="4" id="KW-0812">Transmembrane</keyword>
<dbReference type="SUPFAM" id="SSF49452">
    <property type="entry name" value="Starch-binding domain-like"/>
    <property type="match status" value="1"/>
</dbReference>
<evidence type="ECO:0000313" key="10">
    <source>
        <dbReference type="Proteomes" id="UP000198356"/>
    </source>
</evidence>
<dbReference type="GO" id="GO:0015344">
    <property type="term" value="F:siderophore uptake transmembrane transporter activity"/>
    <property type="evidence" value="ECO:0007669"/>
    <property type="project" value="TreeGrafter"/>
</dbReference>
<keyword evidence="6" id="KW-0472">Membrane</keyword>
<gene>
    <name evidence="9" type="ORF">SAMN05421770_101697</name>
</gene>
<dbReference type="EMBL" id="FZOU01000001">
    <property type="protein sequence ID" value="SNS37150.1"/>
    <property type="molecule type" value="Genomic_DNA"/>
</dbReference>
<dbReference type="Pfam" id="PF25183">
    <property type="entry name" value="OMP_b-brl_4"/>
    <property type="match status" value="1"/>
</dbReference>
<dbReference type="InterPro" id="IPR057601">
    <property type="entry name" value="Oar-like_b-barrel"/>
</dbReference>
<dbReference type="GO" id="GO:0044718">
    <property type="term" value="P:siderophore transmembrane transport"/>
    <property type="evidence" value="ECO:0007669"/>
    <property type="project" value="TreeGrafter"/>
</dbReference>
<evidence type="ECO:0000256" key="5">
    <source>
        <dbReference type="ARBA" id="ARBA00022729"/>
    </source>
</evidence>
<accession>A0A239DXH1</accession>
<dbReference type="OrthoDB" id="99514at2"/>
<evidence type="ECO:0000259" key="8">
    <source>
        <dbReference type="Pfam" id="PF25183"/>
    </source>
</evidence>
<dbReference type="Proteomes" id="UP000198356">
    <property type="component" value="Unassembled WGS sequence"/>
</dbReference>
<dbReference type="InterPro" id="IPR039426">
    <property type="entry name" value="TonB-dep_rcpt-like"/>
</dbReference>
<evidence type="ECO:0000313" key="9">
    <source>
        <dbReference type="EMBL" id="SNS37150.1"/>
    </source>
</evidence>
<dbReference type="PANTHER" id="PTHR30069:SF29">
    <property type="entry name" value="HEMOGLOBIN AND HEMOGLOBIN-HAPTOGLOBIN-BINDING PROTEIN 1-RELATED"/>
    <property type="match status" value="1"/>
</dbReference>
<dbReference type="InterPro" id="IPR036942">
    <property type="entry name" value="Beta-barrel_TonB_sf"/>
</dbReference>
<dbReference type="Gene3D" id="2.60.40.1120">
    <property type="entry name" value="Carboxypeptidase-like, regulatory domain"/>
    <property type="match status" value="1"/>
</dbReference>
<dbReference type="AlphaFoldDB" id="A0A239DXH1"/>
<comment type="subcellular location">
    <subcellularLocation>
        <location evidence="1">Cell outer membrane</location>
        <topology evidence="1">Multi-pass membrane protein</topology>
    </subcellularLocation>
</comment>
<keyword evidence="5" id="KW-0732">Signal</keyword>
<reference evidence="9 10" key="1">
    <citation type="submission" date="2017-06" db="EMBL/GenBank/DDBJ databases">
        <authorList>
            <person name="Kim H.J."/>
            <person name="Triplett B.A."/>
        </authorList>
    </citation>
    <scope>NUCLEOTIDE SEQUENCE [LARGE SCALE GENOMIC DNA]</scope>
    <source>
        <strain evidence="9 10">DSM 18704</strain>
    </source>
</reference>
<evidence type="ECO:0000256" key="6">
    <source>
        <dbReference type="ARBA" id="ARBA00023136"/>
    </source>
</evidence>
<proteinExistence type="predicted"/>
<dbReference type="PANTHER" id="PTHR30069">
    <property type="entry name" value="TONB-DEPENDENT OUTER MEMBRANE RECEPTOR"/>
    <property type="match status" value="1"/>
</dbReference>
<evidence type="ECO:0000256" key="3">
    <source>
        <dbReference type="ARBA" id="ARBA00022452"/>
    </source>
</evidence>
<dbReference type="SUPFAM" id="SSF56935">
    <property type="entry name" value="Porins"/>
    <property type="match status" value="1"/>
</dbReference>
<protein>
    <submittedName>
        <fullName evidence="9">Carboxypeptidase regulatory-like domain-containing protein</fullName>
    </submittedName>
</protein>
<dbReference type="RefSeq" id="WP_089406971.1">
    <property type="nucleotide sequence ID" value="NZ_FZOU01000001.1"/>
</dbReference>
<evidence type="ECO:0000256" key="7">
    <source>
        <dbReference type="ARBA" id="ARBA00023237"/>
    </source>
</evidence>
<sequence length="861" mass="92898">MKLQATAISLAFTAALQAQQPACGKLSGQVLDATGAIVVGATVRIDAAMAIRTDAQGRFTTGCLSGEKHRITVTFEGFEPTTVRAVAGAETAIHLKPLSVKTEIDVTEGSGVDSDDVAGSKTLQKEDLKQLADDPDEFARELQVLAAAAGGAPGAATIAVDGFQNGGRIPPKSSIAYIRVNPDLFSSEYERPPYQGGRIEIYTKPGQDKLHGALFTTQSASFMNAADPFSTSKAAIGKQRYGFELSGPIKPKKADFAVALEHRQIDQFAVVNAVLGDGSQYIANVATPKALWSGSLRFGWLLTPKNNFTGTYTAGVNELGNLGVGGNTLESAGYGSVQSEHALRFTNLQTITPRLLHESRVGYTWRYRDDTPNSTAPSLQVAGYFTSGGIVTGALHAHERDLEVDDDILFSTKKHNFKLGIEALDLRLSDSLPTNFNGSTLYGGSATQTALQQYQAGAATTFTQTTGTAATTLNQLRVVLYGQDQWKLRPRLSLSLGLRYAMESAPVSLNNIAPRVGLAWSPDKKQAWVFHLRSGLFFSPVDTADTLEARRLDGTHQIQRVTYYPGTIGAATVATVRQLAPGSGQNPSWQSHLGVEHDLKGHWHVQANFYLARAWNDYRSRNINAPTDGTLTGPRPFGPALNIDQYQQTGHLKGNVIFLGVDQHSLKRLQIFAGYIRMDLRSDTDGDGSFPQNNTDQGETARPTWQNTHHVIAFGNLVLPRKVNLSTQFDANSGPAYNITTGFDNNNDGVFNDRPHYATAADTLVYHTRFGALSPTGTGPTINRNAGAMPWNIHMDVNLSRTFPLTKKADGQTLALNLRSTNVLNHNNVTSVGGVLGSPYLGQGYASDPGRRVEAGLRYAF</sequence>
<dbReference type="GO" id="GO:0030246">
    <property type="term" value="F:carbohydrate binding"/>
    <property type="evidence" value="ECO:0007669"/>
    <property type="project" value="InterPro"/>
</dbReference>
<keyword evidence="7" id="KW-0998">Cell outer membrane</keyword>
<dbReference type="Pfam" id="PF13620">
    <property type="entry name" value="CarboxypepD_reg"/>
    <property type="match status" value="1"/>
</dbReference>
<dbReference type="InterPro" id="IPR013784">
    <property type="entry name" value="Carb-bd-like_fold"/>
</dbReference>
<keyword evidence="2" id="KW-0813">Transport</keyword>
<feature type="domain" description="TonB-dependent transporter Oar-like beta-barrel" evidence="8">
    <location>
        <begin position="278"/>
        <end position="510"/>
    </location>
</feature>
<dbReference type="Gene3D" id="2.40.170.20">
    <property type="entry name" value="TonB-dependent receptor, beta-barrel domain"/>
    <property type="match status" value="1"/>
</dbReference>
<dbReference type="GO" id="GO:0009279">
    <property type="term" value="C:cell outer membrane"/>
    <property type="evidence" value="ECO:0007669"/>
    <property type="project" value="UniProtKB-SubCell"/>
</dbReference>
<keyword evidence="9" id="KW-0378">Hydrolase</keyword>
<evidence type="ECO:0000256" key="2">
    <source>
        <dbReference type="ARBA" id="ARBA00022448"/>
    </source>
</evidence>
<organism evidence="9 10">
    <name type="scientific">Granulicella rosea</name>
    <dbReference type="NCBI Taxonomy" id="474952"/>
    <lineage>
        <taxon>Bacteria</taxon>
        <taxon>Pseudomonadati</taxon>
        <taxon>Acidobacteriota</taxon>
        <taxon>Terriglobia</taxon>
        <taxon>Terriglobales</taxon>
        <taxon>Acidobacteriaceae</taxon>
        <taxon>Granulicella</taxon>
    </lineage>
</organism>
<keyword evidence="9" id="KW-0121">Carboxypeptidase</keyword>
<dbReference type="GO" id="GO:0004180">
    <property type="term" value="F:carboxypeptidase activity"/>
    <property type="evidence" value="ECO:0007669"/>
    <property type="project" value="UniProtKB-KW"/>
</dbReference>